<dbReference type="GO" id="GO:0022857">
    <property type="term" value="F:transmembrane transporter activity"/>
    <property type="evidence" value="ECO:0007669"/>
    <property type="project" value="InterPro"/>
</dbReference>
<gene>
    <name evidence="3" type="ORF">F3087_14080</name>
</gene>
<dbReference type="CDD" id="cd13606">
    <property type="entry name" value="PBP2_ProX_like"/>
    <property type="match status" value="1"/>
</dbReference>
<dbReference type="EMBL" id="VXLC01000004">
    <property type="protein sequence ID" value="KAA8888183.1"/>
    <property type="molecule type" value="Genomic_DNA"/>
</dbReference>
<protein>
    <submittedName>
        <fullName evidence="3">ABC transporter substrate-binding protein</fullName>
    </submittedName>
</protein>
<accession>A0A5N0EGS8</accession>
<dbReference type="AlphaFoldDB" id="A0A5N0EGS8"/>
<dbReference type="Gene3D" id="3.40.190.10">
    <property type="entry name" value="Periplasmic binding protein-like II"/>
    <property type="match status" value="1"/>
</dbReference>
<keyword evidence="4" id="KW-1185">Reference proteome</keyword>
<reference evidence="3 4" key="1">
    <citation type="submission" date="2019-09" db="EMBL/GenBank/DDBJ databases">
        <authorList>
            <person name="Wang X."/>
        </authorList>
    </citation>
    <scope>NUCLEOTIDE SEQUENCE [LARGE SCALE GENOMIC DNA]</scope>
    <source>
        <strain evidence="3 4">CICC 11023</strain>
    </source>
</reference>
<dbReference type="InterPro" id="IPR007210">
    <property type="entry name" value="ABC_Gly_betaine_transp_sub-bd"/>
</dbReference>
<name>A0A5N0EGS8_9NOCA</name>
<dbReference type="OrthoDB" id="4567439at2"/>
<dbReference type="Proteomes" id="UP000323876">
    <property type="component" value="Unassembled WGS sequence"/>
</dbReference>
<evidence type="ECO:0000313" key="3">
    <source>
        <dbReference type="EMBL" id="KAA8888183.1"/>
    </source>
</evidence>
<dbReference type="RefSeq" id="WP_150402351.1">
    <property type="nucleotide sequence ID" value="NZ_VXLC01000004.1"/>
</dbReference>
<evidence type="ECO:0000259" key="2">
    <source>
        <dbReference type="Pfam" id="PF04069"/>
    </source>
</evidence>
<organism evidence="3 4">
    <name type="scientific">Nocardia colli</name>
    <dbReference type="NCBI Taxonomy" id="2545717"/>
    <lineage>
        <taxon>Bacteria</taxon>
        <taxon>Bacillati</taxon>
        <taxon>Actinomycetota</taxon>
        <taxon>Actinomycetes</taxon>
        <taxon>Mycobacteriales</taxon>
        <taxon>Nocardiaceae</taxon>
        <taxon>Nocardia</taxon>
    </lineage>
</organism>
<proteinExistence type="predicted"/>
<feature type="domain" description="ABC-type glycine betaine transport system substrate-binding" evidence="2">
    <location>
        <begin position="33"/>
        <end position="293"/>
    </location>
</feature>
<evidence type="ECO:0000256" key="1">
    <source>
        <dbReference type="SAM" id="SignalP"/>
    </source>
</evidence>
<dbReference type="Pfam" id="PF04069">
    <property type="entry name" value="OpuAC"/>
    <property type="match status" value="1"/>
</dbReference>
<evidence type="ECO:0000313" key="4">
    <source>
        <dbReference type="Proteomes" id="UP000323876"/>
    </source>
</evidence>
<dbReference type="GO" id="GO:0043190">
    <property type="term" value="C:ATP-binding cassette (ABC) transporter complex"/>
    <property type="evidence" value="ECO:0007669"/>
    <property type="project" value="InterPro"/>
</dbReference>
<sequence>MVLPASLRMLARVLVVATATLAVSCGNSDDGARITVGAGDSVESSVLAEIYAGALARVGARTSVAPHLGSRSDYLAALDAGRIDLIGEHNGALLAYLDAKNAERAPDKVPTALSMSLPEGLVVSDAADGTDLRPRVVLSTEAATHDNVRTIGDLTPRCETLTLGVAPIPDLITLPPVLEQVAGCHFAATVSFPDAAALRKALLDGQVQAGLLTGPPAAVPGSTDGLTMLSDADYAIRTENVLPLFRKGVLDDRQIKKLNYVAGELTTDELAKLIRDVRDSGANPAEVARKWLDDHSL</sequence>
<comment type="caution">
    <text evidence="3">The sequence shown here is derived from an EMBL/GenBank/DDBJ whole genome shotgun (WGS) entry which is preliminary data.</text>
</comment>
<feature type="signal peptide" evidence="1">
    <location>
        <begin position="1"/>
        <end position="22"/>
    </location>
</feature>
<keyword evidence="1" id="KW-0732">Signal</keyword>
<dbReference type="Gene3D" id="3.40.190.120">
    <property type="entry name" value="Osmoprotection protein (prox), domain 2"/>
    <property type="match status" value="1"/>
</dbReference>
<dbReference type="SUPFAM" id="SSF53850">
    <property type="entry name" value="Periplasmic binding protein-like II"/>
    <property type="match status" value="1"/>
</dbReference>
<feature type="chain" id="PRO_5038712231" evidence="1">
    <location>
        <begin position="23"/>
        <end position="297"/>
    </location>
</feature>